<evidence type="ECO:0000256" key="1">
    <source>
        <dbReference type="SAM" id="Phobius"/>
    </source>
</evidence>
<evidence type="ECO:0000313" key="4">
    <source>
        <dbReference type="Proteomes" id="UP001152797"/>
    </source>
</evidence>
<dbReference type="EMBL" id="CAMXCT020006445">
    <property type="protein sequence ID" value="CAL1167972.1"/>
    <property type="molecule type" value="Genomic_DNA"/>
</dbReference>
<evidence type="ECO:0000313" key="3">
    <source>
        <dbReference type="EMBL" id="CAL4801909.1"/>
    </source>
</evidence>
<reference evidence="3 4" key="2">
    <citation type="submission" date="2024-05" db="EMBL/GenBank/DDBJ databases">
        <authorList>
            <person name="Chen Y."/>
            <person name="Shah S."/>
            <person name="Dougan E. K."/>
            <person name="Thang M."/>
            <person name="Chan C."/>
        </authorList>
    </citation>
    <scope>NUCLEOTIDE SEQUENCE [LARGE SCALE GENOMIC DNA]</scope>
</reference>
<keyword evidence="1" id="KW-1133">Transmembrane helix</keyword>
<dbReference type="EMBL" id="CAMXCT010006445">
    <property type="protein sequence ID" value="CAI4014597.1"/>
    <property type="molecule type" value="Genomic_DNA"/>
</dbReference>
<evidence type="ECO:0000313" key="2">
    <source>
        <dbReference type="EMBL" id="CAI4014597.1"/>
    </source>
</evidence>
<gene>
    <name evidence="2" type="ORF">C1SCF055_LOCUS39490</name>
</gene>
<feature type="transmembrane region" description="Helical" evidence="1">
    <location>
        <begin position="29"/>
        <end position="49"/>
    </location>
</feature>
<sequence length="212" mass="23688">MTTTEVVSSGTYSWQRQVQVSVPPNWKRFLLMLPILYAIDLGFYSLMGFISQWVPIYPVELIRNAAIAYAVLSWTPVVLALSAGEGVTKWDSAIYGAYINFCIFACFQGTSLVFFETYRQLNWWTPVLDTIWGTFSGGLTCLLTHILWDRCCGWRKLDTAETPKADCSSGVLVLSFCEFSPGEELQRIGDYLCALGAVYGSGDPKKWGVSPL</sequence>
<feature type="non-terminal residue" evidence="2">
    <location>
        <position position="1"/>
    </location>
</feature>
<feature type="transmembrane region" description="Helical" evidence="1">
    <location>
        <begin position="93"/>
        <end position="115"/>
    </location>
</feature>
<dbReference type="AlphaFoldDB" id="A0A9P1DSC0"/>
<feature type="transmembrane region" description="Helical" evidence="1">
    <location>
        <begin position="127"/>
        <end position="148"/>
    </location>
</feature>
<dbReference type="OrthoDB" id="405906at2759"/>
<feature type="transmembrane region" description="Helical" evidence="1">
    <location>
        <begin position="61"/>
        <end position="81"/>
    </location>
</feature>
<reference evidence="2" key="1">
    <citation type="submission" date="2022-10" db="EMBL/GenBank/DDBJ databases">
        <authorList>
            <person name="Chen Y."/>
            <person name="Dougan E. K."/>
            <person name="Chan C."/>
            <person name="Rhodes N."/>
            <person name="Thang M."/>
        </authorList>
    </citation>
    <scope>NUCLEOTIDE SEQUENCE</scope>
</reference>
<organism evidence="2">
    <name type="scientific">Cladocopium goreaui</name>
    <dbReference type="NCBI Taxonomy" id="2562237"/>
    <lineage>
        <taxon>Eukaryota</taxon>
        <taxon>Sar</taxon>
        <taxon>Alveolata</taxon>
        <taxon>Dinophyceae</taxon>
        <taxon>Suessiales</taxon>
        <taxon>Symbiodiniaceae</taxon>
        <taxon>Cladocopium</taxon>
    </lineage>
</organism>
<protein>
    <submittedName>
        <fullName evidence="2">Uncharacterized protein</fullName>
    </submittedName>
</protein>
<keyword evidence="4" id="KW-1185">Reference proteome</keyword>
<accession>A0A9P1DSC0</accession>
<keyword evidence="1" id="KW-0472">Membrane</keyword>
<proteinExistence type="predicted"/>
<dbReference type="Proteomes" id="UP001152797">
    <property type="component" value="Unassembled WGS sequence"/>
</dbReference>
<keyword evidence="1" id="KW-0812">Transmembrane</keyword>
<comment type="caution">
    <text evidence="2">The sequence shown here is derived from an EMBL/GenBank/DDBJ whole genome shotgun (WGS) entry which is preliminary data.</text>
</comment>
<dbReference type="EMBL" id="CAMXCT030006445">
    <property type="protein sequence ID" value="CAL4801909.1"/>
    <property type="molecule type" value="Genomic_DNA"/>
</dbReference>
<name>A0A9P1DSC0_9DINO</name>